<dbReference type="InterPro" id="IPR043140">
    <property type="entry name" value="Ribosomal_uS14_sf"/>
</dbReference>
<dbReference type="InterPro" id="IPR029071">
    <property type="entry name" value="Ubiquitin-like_domsf"/>
</dbReference>
<protein>
    <recommendedName>
        <fullName evidence="1">Ubiquitin-like domain-containing protein</fullName>
    </recommendedName>
</protein>
<dbReference type="EMBL" id="HBEG01051327">
    <property type="protein sequence ID" value="CAD8387501.1"/>
    <property type="molecule type" value="Transcribed_RNA"/>
</dbReference>
<dbReference type="Pfam" id="PF00240">
    <property type="entry name" value="ubiquitin"/>
    <property type="match status" value="1"/>
</dbReference>
<accession>A0A7S0B9F6</accession>
<organism evidence="2">
    <name type="scientific">Pyrodinium bahamense</name>
    <dbReference type="NCBI Taxonomy" id="73915"/>
    <lineage>
        <taxon>Eukaryota</taxon>
        <taxon>Sar</taxon>
        <taxon>Alveolata</taxon>
        <taxon>Dinophyceae</taxon>
        <taxon>Gonyaulacales</taxon>
        <taxon>Pyrocystaceae</taxon>
        <taxon>Pyrodinium</taxon>
    </lineage>
</organism>
<dbReference type="Gene3D" id="4.10.830.10">
    <property type="entry name" value="30s Ribosomal Protein S14, Chain N"/>
    <property type="match status" value="1"/>
</dbReference>
<sequence>MAVPEDAAELGSGAEMATVQFKVSGMGTFAMELDPTTAIRDVKKLAKEDSKIEPEHMRLVYKDTVLKDADILGECCKLQEDEPIRIMFTAGHAAFCGGGKPPPRQGGNPFVTPVRGIPGSKGNRPSRMSGRLGGMAIIRQYGILMKRQEFREKAEEIGFRKYR</sequence>
<reference evidence="2" key="1">
    <citation type="submission" date="2021-01" db="EMBL/GenBank/DDBJ databases">
        <authorList>
            <person name="Corre E."/>
            <person name="Pelletier E."/>
            <person name="Niang G."/>
            <person name="Scheremetjew M."/>
            <person name="Finn R."/>
            <person name="Kale V."/>
            <person name="Holt S."/>
            <person name="Cochrane G."/>
            <person name="Meng A."/>
            <person name="Brown T."/>
            <person name="Cohen L."/>
        </authorList>
    </citation>
    <scope>NUCLEOTIDE SEQUENCE</scope>
    <source>
        <strain evidence="2">Pbaha01</strain>
    </source>
</reference>
<dbReference type="PROSITE" id="PS50053">
    <property type="entry name" value="UBIQUITIN_2"/>
    <property type="match status" value="1"/>
</dbReference>
<dbReference type="AlphaFoldDB" id="A0A7S0B9F6"/>
<dbReference type="InterPro" id="IPR000626">
    <property type="entry name" value="Ubiquitin-like_dom"/>
</dbReference>
<dbReference type="Gene3D" id="3.10.20.90">
    <property type="entry name" value="Phosphatidylinositol 3-kinase Catalytic Subunit, Chain A, domain 1"/>
    <property type="match status" value="1"/>
</dbReference>
<dbReference type="SUPFAM" id="SSF54236">
    <property type="entry name" value="Ubiquitin-like"/>
    <property type="match status" value="1"/>
</dbReference>
<evidence type="ECO:0000259" key="1">
    <source>
        <dbReference type="PROSITE" id="PS50053"/>
    </source>
</evidence>
<name>A0A7S0B9F6_9DINO</name>
<feature type="domain" description="Ubiquitin-like" evidence="1">
    <location>
        <begin position="17"/>
        <end position="75"/>
    </location>
</feature>
<proteinExistence type="predicted"/>
<evidence type="ECO:0000313" key="2">
    <source>
        <dbReference type="EMBL" id="CAD8387501.1"/>
    </source>
</evidence>
<gene>
    <name evidence="2" type="ORF">PBAH0796_LOCUS31189</name>
</gene>